<sequence>MRFLSVLLLFCLATSLAVGSEPSGFGTKWATAFKSFFGHEDTKIAVQADSAEDSVHARLKRAVYAAMGWTLNCNNGWTGTYCQIPVCPGDPSPPIRTSIGYKLVDKIDLGVGCSQSYVIPVEANVERLALTIDTQYGRPQVILLDDNNFQVDVGGAPAEGHGAFTVNFPQPGLYSVSVNLSNAQTTPYCRVTVEVYAVLDVLGGFVSSPQQDRFEDQLLYSSNPSFFVAHVANVTAPGSLGAVYLRSNRSNFFDFTSVLSPRYSCNYEYYAGYFTCQFGSTYQWVVDGVDGYGYRFRRSKDFYCLNQPVTQGPPTTTAVPPSSCLNGGTLVNSTSTPFCYCGTFFTGPTCAERVCMHNGNPTENGCDCPSGYTGPFCEHISCSTDVFGGFNTDEKTLIVVIRQSPFIATQVNLIAQAIQEQINYHAVSGVTVYSWFILVSFSNDNIKWQEYSTSTDFLTNLVLLNTTNVQTGCNDTVIDAIASVFEVEIISAKSPIIVITDAPPDDGADYLTVINRNTFRKLPIFVFYINNPSGSCNTDQMSAGYRALQALAHSTGGLVMTPDLNSLPNAFKYTMRFTTYHSNMVLGYDYFQCSMGNHGSFFVDTSVKRIAILATGSNLTITVTDPNGNSSMVIDAAVTDPRVFIWDITGDVIPGEYLFFITSTSGATQPCNYRVYVESNYDLFYGVSNSLTTDAYYSEPIYRQSSNMVATFNGLRGQIRDQFRLYAEMQISRYNASGALEPVYFSSGVYRDGCNYHLSFGSFVCDVPNEHLYMTVFADDPFGFPIQRSAVIYCAYEQPTVAPPNSCINGGVTNPQNTSTCLCPAHWTGQYCQNIVCENNGTAIANTYCQCPEYTAGRFCEETSCGSPASGVNFRFTHRSLALVLNVHNSMAAPLLDIANNIQNFVRDLFIMHNLFITKFIVVTYNETMAMTIKVSDDPRSFIAAVQYAAEQAQSASPINPNNATGLLDTGIKLALDESLPQSYVFAFTDAESSQDPSSDATLAWNTLNAQDLRINLNLVAVSNSISGGVNGYQFIPEHIYMVEYTEGEVFYTTHPGNFLQYIPTLYKSGLMSGGSSNNCNITRFLPIDYWSQAFTIYTGGANVSVKVTPPKGSAADYENIIDQDQYLDIRQYIIPCDTSNGYWSPLGQYCYNFNTEILNYSSAVVHCHDVRDGHLIHIFNQETQDYVNTKVGQAELWLGLKRLGSTWVWDAPGFVQLNLTLTGYTNWDPSINPSDPSQGDCVVLKQGTDLLPRWFVVQCSESHLTMCQKHRYNQEFEPGSDNNLLPAGIWRVDITGTGPCGMEARIQSEIQIFYGFTTDLHTCDTSNGYWSPLGQYCYNFNTETFDYSSAVTHCHDVRDGHLIHIFNQETQNYVNTKVGQAALWLGLKRLGSTWVWDAPGFVQLNLTLTGYTNWDPSINPTDTSQGDCVVLRPGTDFQPRWFVVQCTESHLTMCQKHRYNQEFEPGSDNNLLPAGIWRVDITGTGPCGMEARIQSEIQIFYGFTTDLHSDNPQTYANLLTDQNRIIAHTTGLEPINPDAFEDNVDGHLNYAFMYVNSTMVRVARFQPRVRCAYRAVSQTFKCPQYGANNTLTEMPIRFSGIDQFGNLFERVGTPYCANTIVSCYNEGYLYNGFCICRDNFEGDRCQNRICRNGGFLEPNGQCRCPEETTGDSCETFVCIPPRQADFSQNNKTLAILFETSYGMTVTQLLLSKKFVTVMQNVTSQTSSRWFSNYIFYPFDSTSDRSSWYDKVYTTNPLDIQNAFNYPTYQCPGGNTCESGPKCPRPILSVINDTLNDPQFASGSVILLITQSTVEDITQYTSVYANIQRKRAQINIILPDVSSPCSLPWTDFSNRVLFSLPEASGGNLFTLLSRDINNVLLPTYLPTLYKGNVVDSLTRRNCTYDEIYVSVDTQTTEFTIVYSGLSPTVSVTDPKNQTTTLPANLLSSVFNYYAIYPTNKIGGTYKVTAQSNSAAGACLINVHSTSEISVFAGYTVAQDAYNGATSDDAHSTAISDPSVKNVVLLHATNLNGGYLNYVQMYTTQNFGRPQLWTAEVKPRSTNCSYEYYSVGGFTCDVPGTYLLAVYGVDGNGYNFRRSIPVDCVSDRPPRDPTPPTCNLHDRFYDIILILDGSTVGAFQQLKSIASSAFSPYAYNFQFTRLSIIVVNANATLQGYLKDSDGKQGPQIVALANSTNNSTGQDLDSALQLIISEAQNPDTSGYRADARHLIVYMTHNVAFSSDPQNTLNSIKRGGMFGFVGIGYNLEDNDAATLTNLSGDRCTYNGYGPNASTFIQYFIQDITCFRFPVCGE</sequence>
<evidence type="ECO:0000313" key="1">
    <source>
        <dbReference type="Proteomes" id="UP000887579"/>
    </source>
</evidence>
<proteinExistence type="predicted"/>
<name>A0AC34F863_9BILA</name>
<reference evidence="2" key="1">
    <citation type="submission" date="2022-11" db="UniProtKB">
        <authorList>
            <consortium name="WormBaseParasite"/>
        </authorList>
    </citation>
    <scope>IDENTIFICATION</scope>
</reference>
<dbReference type="Proteomes" id="UP000887579">
    <property type="component" value="Unplaced"/>
</dbReference>
<evidence type="ECO:0000313" key="2">
    <source>
        <dbReference type="WBParaSite" id="ES5_v2.g12927.t1"/>
    </source>
</evidence>
<protein>
    <submittedName>
        <fullName evidence="2">Uncharacterized protein</fullName>
    </submittedName>
</protein>
<organism evidence="1 2">
    <name type="scientific">Panagrolaimus sp. ES5</name>
    <dbReference type="NCBI Taxonomy" id="591445"/>
    <lineage>
        <taxon>Eukaryota</taxon>
        <taxon>Metazoa</taxon>
        <taxon>Ecdysozoa</taxon>
        <taxon>Nematoda</taxon>
        <taxon>Chromadorea</taxon>
        <taxon>Rhabditida</taxon>
        <taxon>Tylenchina</taxon>
        <taxon>Panagrolaimomorpha</taxon>
        <taxon>Panagrolaimoidea</taxon>
        <taxon>Panagrolaimidae</taxon>
        <taxon>Panagrolaimus</taxon>
    </lineage>
</organism>
<dbReference type="WBParaSite" id="ES5_v2.g12927.t1">
    <property type="protein sequence ID" value="ES5_v2.g12927.t1"/>
    <property type="gene ID" value="ES5_v2.g12927"/>
</dbReference>
<accession>A0AC34F863</accession>